<dbReference type="AlphaFoldDB" id="A0A3M0G924"/>
<dbReference type="SMART" id="SM00855">
    <property type="entry name" value="PGAM"/>
    <property type="match status" value="1"/>
</dbReference>
<dbReference type="Gene3D" id="3.40.50.1240">
    <property type="entry name" value="Phosphoglycerate mutase-like"/>
    <property type="match status" value="1"/>
</dbReference>
<dbReference type="RefSeq" id="WP_121917696.1">
    <property type="nucleotide sequence ID" value="NZ_REFV01000010.1"/>
</dbReference>
<dbReference type="CDD" id="cd07067">
    <property type="entry name" value="HP_PGM_like"/>
    <property type="match status" value="1"/>
</dbReference>
<evidence type="ECO:0000313" key="1">
    <source>
        <dbReference type="EMBL" id="RMB57589.1"/>
    </source>
</evidence>
<dbReference type="SUPFAM" id="SSF53254">
    <property type="entry name" value="Phosphoglycerate mutase-like"/>
    <property type="match status" value="1"/>
</dbReference>
<dbReference type="Proteomes" id="UP000281985">
    <property type="component" value="Unassembled WGS sequence"/>
</dbReference>
<protein>
    <submittedName>
        <fullName evidence="1">Phosphoglycerate mutase</fullName>
    </submittedName>
</protein>
<dbReference type="OrthoDB" id="9810154at2"/>
<proteinExistence type="predicted"/>
<organism evidence="1 2">
    <name type="scientific">Dokdonia sinensis</name>
    <dbReference type="NCBI Taxonomy" id="2479847"/>
    <lineage>
        <taxon>Bacteria</taxon>
        <taxon>Pseudomonadati</taxon>
        <taxon>Bacteroidota</taxon>
        <taxon>Flavobacteriia</taxon>
        <taxon>Flavobacteriales</taxon>
        <taxon>Flavobacteriaceae</taxon>
        <taxon>Dokdonia</taxon>
    </lineage>
</organism>
<keyword evidence="2" id="KW-1185">Reference proteome</keyword>
<dbReference type="InterPro" id="IPR029033">
    <property type="entry name" value="His_PPase_superfam"/>
</dbReference>
<name>A0A3M0G924_9FLAO</name>
<dbReference type="Pfam" id="PF00300">
    <property type="entry name" value="His_Phos_1"/>
    <property type="match status" value="1"/>
</dbReference>
<comment type="caution">
    <text evidence="1">The sequence shown here is derived from an EMBL/GenBank/DDBJ whole genome shotgun (WGS) entry which is preliminary data.</text>
</comment>
<gene>
    <name evidence="1" type="ORF">EAX61_10750</name>
</gene>
<dbReference type="InterPro" id="IPR013078">
    <property type="entry name" value="His_Pase_superF_clade-1"/>
</dbReference>
<reference evidence="1 2" key="1">
    <citation type="submission" date="2018-10" db="EMBL/GenBank/DDBJ databases">
        <title>Dokdonia luteus sp. nov., isolated from sea water.</title>
        <authorList>
            <person name="Zhou L.Y."/>
            <person name="Du Z.J."/>
        </authorList>
    </citation>
    <scope>NUCLEOTIDE SEQUENCE [LARGE SCALE GENOMIC DNA]</scope>
    <source>
        <strain evidence="1 2">SH27</strain>
    </source>
</reference>
<evidence type="ECO:0000313" key="2">
    <source>
        <dbReference type="Proteomes" id="UP000281985"/>
    </source>
</evidence>
<dbReference type="PANTHER" id="PTHR47623">
    <property type="entry name" value="OS09G0287300 PROTEIN"/>
    <property type="match status" value="1"/>
</dbReference>
<accession>A0A3M0G924</accession>
<dbReference type="PANTHER" id="PTHR47623:SF1">
    <property type="entry name" value="OS09G0287300 PROTEIN"/>
    <property type="match status" value="1"/>
</dbReference>
<sequence>MKTLYLVRHAKSSWEFDVIDHERPLNERGLNDALLVADHVATTMPKPDLMISSDALRAKTTAAFFAKAYNIPSKEIVLIHELYDFAGQQLIEQIRKCDDAIDCLMVFGHNNAMTNVVNVYGDTQIDNVPTAGFTAIQFDIDNWKNLKQGKTIATATPKALK</sequence>
<dbReference type="EMBL" id="REFV01000010">
    <property type="protein sequence ID" value="RMB57589.1"/>
    <property type="molecule type" value="Genomic_DNA"/>
</dbReference>